<sequence length="265" mass="28009">MLAYTASKGGFSAWEASAWLTLRRAGWWSLAGAVSAGVLMLASSAWMFASIARPDGPSRDRTSLASWYLVAQAMKYLPGKYWGTAFQLKKTADRVGMQSAVHAAALHMAVSTIGSVLVYSLASGGMPAGLAGSVCVYAWLTLRLRGDHSTVANALGRAAPVMGALILEWCFFWWACMLMLPGLAKEDALKIGALYSLAWVCGGVLSLMPGGLVVRESAFVVLAQLAGVDPGTALAFSVSARVCFTMSEFLAAAAGWVLGRRMKLV</sequence>
<proteinExistence type="predicted"/>
<evidence type="ECO:0000313" key="3">
    <source>
        <dbReference type="Proteomes" id="UP000323164"/>
    </source>
</evidence>
<comment type="caution">
    <text evidence="2">The sequence shown here is derived from an EMBL/GenBank/DDBJ whole genome shotgun (WGS) entry which is preliminary data.</text>
</comment>
<feature type="transmembrane region" description="Helical" evidence="1">
    <location>
        <begin position="234"/>
        <end position="258"/>
    </location>
</feature>
<evidence type="ECO:0000313" key="2">
    <source>
        <dbReference type="EMBL" id="TZF90858.1"/>
    </source>
</evidence>
<reference evidence="2 3" key="1">
    <citation type="submission" date="2019-08" db="EMBL/GenBank/DDBJ databases">
        <title>Draft genome sequence of Lysobacter sp. UKS-15.</title>
        <authorList>
            <person name="Im W.-T."/>
        </authorList>
    </citation>
    <scope>NUCLEOTIDE SEQUENCE [LARGE SCALE GENOMIC DNA]</scope>
    <source>
        <strain evidence="2 3">UKS-15</strain>
    </source>
</reference>
<accession>A0A5D8Z7J1</accession>
<feature type="transmembrane region" description="Helical" evidence="1">
    <location>
        <begin position="27"/>
        <end position="49"/>
    </location>
</feature>
<evidence type="ECO:0000256" key="1">
    <source>
        <dbReference type="SAM" id="Phobius"/>
    </source>
</evidence>
<name>A0A5D8Z7J1_9GAMM</name>
<dbReference type="AlphaFoldDB" id="A0A5D8Z7J1"/>
<protein>
    <submittedName>
        <fullName evidence="2">Uncharacterized protein</fullName>
    </submittedName>
</protein>
<keyword evidence="3" id="KW-1185">Reference proteome</keyword>
<keyword evidence="1" id="KW-0812">Transmembrane</keyword>
<gene>
    <name evidence="2" type="ORF">FW784_03640</name>
</gene>
<dbReference type="Proteomes" id="UP000323164">
    <property type="component" value="Unassembled WGS sequence"/>
</dbReference>
<dbReference type="EMBL" id="VTRV01000024">
    <property type="protein sequence ID" value="TZF90858.1"/>
    <property type="molecule type" value="Genomic_DNA"/>
</dbReference>
<keyword evidence="1" id="KW-0472">Membrane</keyword>
<feature type="transmembrane region" description="Helical" evidence="1">
    <location>
        <begin position="192"/>
        <end position="214"/>
    </location>
</feature>
<organism evidence="2 3">
    <name type="scientific">Cognatilysobacter lacus</name>
    <dbReference type="NCBI Taxonomy" id="1643323"/>
    <lineage>
        <taxon>Bacteria</taxon>
        <taxon>Pseudomonadati</taxon>
        <taxon>Pseudomonadota</taxon>
        <taxon>Gammaproteobacteria</taxon>
        <taxon>Lysobacterales</taxon>
        <taxon>Lysobacteraceae</taxon>
        <taxon>Cognatilysobacter</taxon>
    </lineage>
</organism>
<keyword evidence="1" id="KW-1133">Transmembrane helix</keyword>
<feature type="transmembrane region" description="Helical" evidence="1">
    <location>
        <begin position="160"/>
        <end position="180"/>
    </location>
</feature>